<feature type="region of interest" description="Disordered" evidence="1">
    <location>
        <begin position="19"/>
        <end position="44"/>
    </location>
</feature>
<feature type="compositionally biased region" description="Low complexity" evidence="1">
    <location>
        <begin position="29"/>
        <end position="44"/>
    </location>
</feature>
<dbReference type="AlphaFoldDB" id="A0A7W9X2Q7"/>
<name>A0A7W9X2Q7_9BURK</name>
<evidence type="ECO:0000313" key="4">
    <source>
        <dbReference type="Proteomes" id="UP000540787"/>
    </source>
</evidence>
<protein>
    <recommendedName>
        <fullName evidence="5">Lipoprotein</fullName>
    </recommendedName>
</protein>
<proteinExistence type="predicted"/>
<evidence type="ECO:0008006" key="5">
    <source>
        <dbReference type="Google" id="ProtNLM"/>
    </source>
</evidence>
<organism evidence="3 4">
    <name type="scientific">Massilia aurea</name>
    <dbReference type="NCBI Taxonomy" id="373040"/>
    <lineage>
        <taxon>Bacteria</taxon>
        <taxon>Pseudomonadati</taxon>
        <taxon>Pseudomonadota</taxon>
        <taxon>Betaproteobacteria</taxon>
        <taxon>Burkholderiales</taxon>
        <taxon>Oxalobacteraceae</taxon>
        <taxon>Telluria group</taxon>
        <taxon>Massilia</taxon>
    </lineage>
</organism>
<comment type="caution">
    <text evidence="3">The sequence shown here is derived from an EMBL/GenBank/DDBJ whole genome shotgun (WGS) entry which is preliminary data.</text>
</comment>
<dbReference type="PROSITE" id="PS51257">
    <property type="entry name" value="PROKAR_LIPOPROTEIN"/>
    <property type="match status" value="1"/>
</dbReference>
<sequence length="76" mass="7380">MRSTLTVACAALLLGACSKSADQTPPEDGATGQAASATSSENQPSAYRATLLGLAAGTYGGSCNGIGGPMPSEAVF</sequence>
<accession>A0A7W9X2Q7</accession>
<dbReference type="Proteomes" id="UP000540787">
    <property type="component" value="Unassembled WGS sequence"/>
</dbReference>
<keyword evidence="4" id="KW-1185">Reference proteome</keyword>
<evidence type="ECO:0000313" key="3">
    <source>
        <dbReference type="EMBL" id="MBB6135429.1"/>
    </source>
</evidence>
<reference evidence="3 4" key="1">
    <citation type="submission" date="2020-08" db="EMBL/GenBank/DDBJ databases">
        <title>The Agave Microbiome: Exploring the role of microbial communities in plant adaptations to desert environments.</title>
        <authorList>
            <person name="Partida-Martinez L.P."/>
        </authorList>
    </citation>
    <scope>NUCLEOTIDE SEQUENCE [LARGE SCALE GENOMIC DNA]</scope>
    <source>
        <strain evidence="3 4">AT3.2</strain>
    </source>
</reference>
<gene>
    <name evidence="3" type="ORF">HD842_003596</name>
</gene>
<evidence type="ECO:0000256" key="2">
    <source>
        <dbReference type="SAM" id="SignalP"/>
    </source>
</evidence>
<feature type="chain" id="PRO_5031205858" description="Lipoprotein" evidence="2">
    <location>
        <begin position="22"/>
        <end position="76"/>
    </location>
</feature>
<dbReference type="EMBL" id="JACHBX010000004">
    <property type="protein sequence ID" value="MBB6135429.1"/>
    <property type="molecule type" value="Genomic_DNA"/>
</dbReference>
<evidence type="ECO:0000256" key="1">
    <source>
        <dbReference type="SAM" id="MobiDB-lite"/>
    </source>
</evidence>
<feature type="signal peptide" evidence="2">
    <location>
        <begin position="1"/>
        <end position="21"/>
    </location>
</feature>
<keyword evidence="2" id="KW-0732">Signal</keyword>